<reference evidence="2" key="1">
    <citation type="journal article" date="2023" name="Insect Mol. Biol.">
        <title>Genome sequencing provides insights into the evolution of gene families encoding plant cell wall-degrading enzymes in longhorned beetles.</title>
        <authorList>
            <person name="Shin N.R."/>
            <person name="Okamura Y."/>
            <person name="Kirsch R."/>
            <person name="Pauchet Y."/>
        </authorList>
    </citation>
    <scope>NUCLEOTIDE SEQUENCE</scope>
    <source>
        <strain evidence="2">AMC_N1</strain>
    </source>
</reference>
<comment type="caution">
    <text evidence="2">The sequence shown here is derived from an EMBL/GenBank/DDBJ whole genome shotgun (WGS) entry which is preliminary data.</text>
</comment>
<accession>A0AAV8XSK9</accession>
<keyword evidence="3" id="KW-1185">Reference proteome</keyword>
<feature type="region of interest" description="Disordered" evidence="1">
    <location>
        <begin position="1"/>
        <end position="33"/>
    </location>
</feature>
<name>A0AAV8XSK9_9CUCU</name>
<evidence type="ECO:0000313" key="3">
    <source>
        <dbReference type="Proteomes" id="UP001162162"/>
    </source>
</evidence>
<feature type="compositionally biased region" description="Polar residues" evidence="1">
    <location>
        <begin position="1"/>
        <end position="13"/>
    </location>
</feature>
<dbReference type="EMBL" id="JAPWTK010000360">
    <property type="protein sequence ID" value="KAJ8941610.1"/>
    <property type="molecule type" value="Genomic_DNA"/>
</dbReference>
<gene>
    <name evidence="2" type="ORF">NQ318_000316</name>
</gene>
<dbReference type="AlphaFoldDB" id="A0AAV8XSK9"/>
<sequence length="89" mass="9779">MGDSENTSESNHLTPEPLAKATRFRNLPSISDPSDEDLHAIITNTNNEDSGILSSVRRRVQINKEKVQIGSLNVYLTSYNSLGTFVTDG</sequence>
<evidence type="ECO:0000256" key="1">
    <source>
        <dbReference type="SAM" id="MobiDB-lite"/>
    </source>
</evidence>
<dbReference type="Proteomes" id="UP001162162">
    <property type="component" value="Unassembled WGS sequence"/>
</dbReference>
<evidence type="ECO:0000313" key="2">
    <source>
        <dbReference type="EMBL" id="KAJ8941610.1"/>
    </source>
</evidence>
<proteinExistence type="predicted"/>
<organism evidence="2 3">
    <name type="scientific">Aromia moschata</name>
    <dbReference type="NCBI Taxonomy" id="1265417"/>
    <lineage>
        <taxon>Eukaryota</taxon>
        <taxon>Metazoa</taxon>
        <taxon>Ecdysozoa</taxon>
        <taxon>Arthropoda</taxon>
        <taxon>Hexapoda</taxon>
        <taxon>Insecta</taxon>
        <taxon>Pterygota</taxon>
        <taxon>Neoptera</taxon>
        <taxon>Endopterygota</taxon>
        <taxon>Coleoptera</taxon>
        <taxon>Polyphaga</taxon>
        <taxon>Cucujiformia</taxon>
        <taxon>Chrysomeloidea</taxon>
        <taxon>Cerambycidae</taxon>
        <taxon>Cerambycinae</taxon>
        <taxon>Callichromatini</taxon>
        <taxon>Aromia</taxon>
    </lineage>
</organism>
<protein>
    <submittedName>
        <fullName evidence="2">Uncharacterized protein</fullName>
    </submittedName>
</protein>